<reference evidence="6" key="1">
    <citation type="journal article" date="2021" name="PeerJ">
        <title>Extensive microbial diversity within the chicken gut microbiome revealed by metagenomics and culture.</title>
        <authorList>
            <person name="Gilroy R."/>
            <person name="Ravi A."/>
            <person name="Getino M."/>
            <person name="Pursley I."/>
            <person name="Horton D.L."/>
            <person name="Alikhan N.F."/>
            <person name="Baker D."/>
            <person name="Gharbi K."/>
            <person name="Hall N."/>
            <person name="Watson M."/>
            <person name="Adriaenssens E.M."/>
            <person name="Foster-Nyarko E."/>
            <person name="Jarju S."/>
            <person name="Secka A."/>
            <person name="Antonio M."/>
            <person name="Oren A."/>
            <person name="Chaudhuri R.R."/>
            <person name="La Ragione R."/>
            <person name="Hildebrand F."/>
            <person name="Pallen M.J."/>
        </authorList>
    </citation>
    <scope>NUCLEOTIDE SEQUENCE</scope>
    <source>
        <strain evidence="6">ChiHjej13B12-14962</strain>
    </source>
</reference>
<keyword evidence="3" id="KW-0378">Hydrolase</keyword>
<dbReference type="GO" id="GO:0016787">
    <property type="term" value="F:hydrolase activity"/>
    <property type="evidence" value="ECO:0007669"/>
    <property type="project" value="UniProtKB-KW"/>
</dbReference>
<keyword evidence="4" id="KW-0460">Magnesium</keyword>
<evidence type="ECO:0000256" key="3">
    <source>
        <dbReference type="ARBA" id="ARBA00022801"/>
    </source>
</evidence>
<evidence type="ECO:0000313" key="7">
    <source>
        <dbReference type="Proteomes" id="UP000703315"/>
    </source>
</evidence>
<evidence type="ECO:0000256" key="2">
    <source>
        <dbReference type="ARBA" id="ARBA00022723"/>
    </source>
</evidence>
<evidence type="ECO:0000259" key="5">
    <source>
        <dbReference type="Pfam" id="PF13470"/>
    </source>
</evidence>
<dbReference type="EMBL" id="DYXC01000033">
    <property type="protein sequence ID" value="HJF13732.1"/>
    <property type="molecule type" value="Genomic_DNA"/>
</dbReference>
<dbReference type="GO" id="GO:0004518">
    <property type="term" value="F:nuclease activity"/>
    <property type="evidence" value="ECO:0007669"/>
    <property type="project" value="UniProtKB-KW"/>
</dbReference>
<keyword evidence="1" id="KW-0540">Nuclease</keyword>
<dbReference type="AlphaFoldDB" id="A0A921K6S1"/>
<dbReference type="InterPro" id="IPR002716">
    <property type="entry name" value="PIN_dom"/>
</dbReference>
<proteinExistence type="predicted"/>
<evidence type="ECO:0000256" key="1">
    <source>
        <dbReference type="ARBA" id="ARBA00022722"/>
    </source>
</evidence>
<evidence type="ECO:0000256" key="4">
    <source>
        <dbReference type="ARBA" id="ARBA00022842"/>
    </source>
</evidence>
<feature type="domain" description="PIN" evidence="5">
    <location>
        <begin position="7"/>
        <end position="98"/>
    </location>
</feature>
<reference evidence="6" key="2">
    <citation type="submission" date="2021-09" db="EMBL/GenBank/DDBJ databases">
        <authorList>
            <person name="Gilroy R."/>
        </authorList>
    </citation>
    <scope>NUCLEOTIDE SEQUENCE</scope>
    <source>
        <strain evidence="6">ChiHjej13B12-14962</strain>
    </source>
</reference>
<accession>A0A921K6S1</accession>
<evidence type="ECO:0000313" key="6">
    <source>
        <dbReference type="EMBL" id="HJF13732.1"/>
    </source>
</evidence>
<sequence length="113" mass="13005">MLIPIAKADLILRMAMARQFRLLWSEEILNEVERNLVTQLHIRPELARKRITAMRQNFPDALIENYENLIGSMTNESKDRHVLAAAVYSNAKLIVIDNEKSRFADQRGRKSGG</sequence>
<dbReference type="Proteomes" id="UP000703315">
    <property type="component" value="Unassembled WGS sequence"/>
</dbReference>
<dbReference type="GO" id="GO:0046872">
    <property type="term" value="F:metal ion binding"/>
    <property type="evidence" value="ECO:0007669"/>
    <property type="project" value="UniProtKB-KW"/>
</dbReference>
<protein>
    <submittedName>
        <fullName evidence="6">PIN domain-containing protein</fullName>
    </submittedName>
</protein>
<keyword evidence="2" id="KW-0479">Metal-binding</keyword>
<name>A0A921K6S1_9MICC</name>
<dbReference type="Pfam" id="PF13470">
    <property type="entry name" value="PIN_3"/>
    <property type="match status" value="1"/>
</dbReference>
<comment type="caution">
    <text evidence="6">The sequence shown here is derived from an EMBL/GenBank/DDBJ whole genome shotgun (WGS) entry which is preliminary data.</text>
</comment>
<organism evidence="6 7">
    <name type="scientific">Enteractinococcus helveticum</name>
    <dbReference type="NCBI Taxonomy" id="1837282"/>
    <lineage>
        <taxon>Bacteria</taxon>
        <taxon>Bacillati</taxon>
        <taxon>Actinomycetota</taxon>
        <taxon>Actinomycetes</taxon>
        <taxon>Micrococcales</taxon>
        <taxon>Micrococcaceae</taxon>
    </lineage>
</organism>
<gene>
    <name evidence="6" type="ORF">K8V32_02865</name>
</gene>